<dbReference type="EC" id="4.2.1.11" evidence="3 9"/>
<comment type="cofactor">
    <cofactor evidence="12">
        <name>Mg(2+)</name>
        <dbReference type="ChEBI" id="CHEBI:18420"/>
    </cofactor>
    <text evidence="12">Mg(2+) is required for catalysis and for stabilizing the dimer.</text>
</comment>
<dbReference type="SUPFAM" id="SSF54826">
    <property type="entry name" value="Enolase N-terminal domain-like"/>
    <property type="match status" value="1"/>
</dbReference>
<dbReference type="Pfam" id="PF03952">
    <property type="entry name" value="Enolase_N"/>
    <property type="match status" value="1"/>
</dbReference>
<evidence type="ECO:0000256" key="9">
    <source>
        <dbReference type="HAMAP-Rule" id="MF_00318"/>
    </source>
</evidence>
<keyword evidence="9 12" id="KW-0479">Metal-binding</keyword>
<dbReference type="GO" id="GO:0009986">
    <property type="term" value="C:cell surface"/>
    <property type="evidence" value="ECO:0007669"/>
    <property type="project" value="UniProtKB-SubCell"/>
</dbReference>
<feature type="active site" description="Proton donor" evidence="9 10">
    <location>
        <position position="215"/>
    </location>
</feature>
<evidence type="ECO:0000256" key="5">
    <source>
        <dbReference type="ARBA" id="ARBA00022525"/>
    </source>
</evidence>
<dbReference type="GO" id="GO:0005576">
    <property type="term" value="C:extracellular region"/>
    <property type="evidence" value="ECO:0007669"/>
    <property type="project" value="UniProtKB-SubCell"/>
</dbReference>
<dbReference type="PIRSF" id="PIRSF001400">
    <property type="entry name" value="Enolase"/>
    <property type="match status" value="1"/>
</dbReference>
<evidence type="ECO:0000256" key="10">
    <source>
        <dbReference type="PIRSR" id="PIRSR001400-1"/>
    </source>
</evidence>
<protein>
    <recommendedName>
        <fullName evidence="4 9">Enolase</fullName>
        <ecNumber evidence="3 9">4.2.1.11</ecNumber>
    </recommendedName>
    <alternativeName>
        <fullName evidence="9">2-phospho-D-glycerate hydro-lyase</fullName>
    </alternativeName>
    <alternativeName>
        <fullName evidence="9">2-phosphoglycerate dehydratase</fullName>
    </alternativeName>
</protein>
<feature type="binding site" evidence="9">
    <location>
        <position position="374"/>
    </location>
    <ligand>
        <name>(2R)-2-phosphoglycerate</name>
        <dbReference type="ChEBI" id="CHEBI:58289"/>
    </ligand>
</feature>
<dbReference type="GO" id="GO:0006096">
    <property type="term" value="P:glycolytic process"/>
    <property type="evidence" value="ECO:0007669"/>
    <property type="project" value="UniProtKB-UniRule"/>
</dbReference>
<evidence type="ECO:0000259" key="14">
    <source>
        <dbReference type="SMART" id="SM01193"/>
    </source>
</evidence>
<dbReference type="PROSITE" id="PS00164">
    <property type="entry name" value="ENOLASE"/>
    <property type="match status" value="1"/>
</dbReference>
<evidence type="ECO:0000256" key="1">
    <source>
        <dbReference type="ARBA" id="ARBA00005031"/>
    </source>
</evidence>
<keyword evidence="15" id="KW-0670">Pyruvate</keyword>
<feature type="binding site" evidence="9">
    <location>
        <position position="173"/>
    </location>
    <ligand>
        <name>(2R)-2-phosphoglycerate</name>
        <dbReference type="ChEBI" id="CHEBI:58289"/>
    </ligand>
</feature>
<name>A0A1F5ZNM9_9BACT</name>
<dbReference type="EMBL" id="MFJL01000033">
    <property type="protein sequence ID" value="OGG13955.1"/>
    <property type="molecule type" value="Genomic_DNA"/>
</dbReference>
<feature type="binding site" evidence="9 12">
    <location>
        <position position="252"/>
    </location>
    <ligand>
        <name>Mg(2+)</name>
        <dbReference type="ChEBI" id="CHEBI:18420"/>
    </ligand>
</feature>
<dbReference type="PANTHER" id="PTHR11902:SF1">
    <property type="entry name" value="ENOLASE"/>
    <property type="match status" value="1"/>
</dbReference>
<dbReference type="SMART" id="SM01193">
    <property type="entry name" value="Enolase_N"/>
    <property type="match status" value="1"/>
</dbReference>
<dbReference type="Proteomes" id="UP000176923">
    <property type="component" value="Unassembled WGS sequence"/>
</dbReference>
<keyword evidence="5 9" id="KW-0964">Secreted</keyword>
<feature type="binding site" evidence="9">
    <location>
        <position position="375"/>
    </location>
    <ligand>
        <name>(2R)-2-phosphoglycerate</name>
        <dbReference type="ChEBI" id="CHEBI:58289"/>
    </ligand>
</feature>
<comment type="cofactor">
    <cofactor evidence="9">
        <name>Mg(2+)</name>
        <dbReference type="ChEBI" id="CHEBI:18420"/>
    </cofactor>
    <text evidence="9">Binds a second Mg(2+) ion via substrate during catalysis.</text>
</comment>
<proteinExistence type="inferred from homology"/>
<feature type="binding site" evidence="9">
    <location>
        <position position="345"/>
    </location>
    <ligand>
        <name>(2R)-2-phosphoglycerate</name>
        <dbReference type="ChEBI" id="CHEBI:58289"/>
    </ligand>
</feature>
<evidence type="ECO:0000256" key="8">
    <source>
        <dbReference type="ARBA" id="ARBA00023239"/>
    </source>
</evidence>
<feature type="active site" description="Proton acceptor" evidence="9 10">
    <location>
        <position position="345"/>
    </location>
</feature>
<feature type="domain" description="Enolase C-terminal TIM barrel" evidence="13">
    <location>
        <begin position="151"/>
        <end position="421"/>
    </location>
</feature>
<keyword evidence="6 9" id="KW-0460">Magnesium</keyword>
<dbReference type="NCBIfam" id="TIGR01060">
    <property type="entry name" value="eno"/>
    <property type="match status" value="1"/>
</dbReference>
<feature type="binding site" evidence="9 12">
    <location>
        <position position="320"/>
    </location>
    <ligand>
        <name>Mg(2+)</name>
        <dbReference type="ChEBI" id="CHEBI:18420"/>
    </ligand>
</feature>
<evidence type="ECO:0000313" key="15">
    <source>
        <dbReference type="EMBL" id="OGG13955.1"/>
    </source>
</evidence>
<dbReference type="STRING" id="1798382.A3D77_03575"/>
<comment type="catalytic activity">
    <reaction evidence="9">
        <text>(2R)-2-phosphoglycerate = phosphoenolpyruvate + H2O</text>
        <dbReference type="Rhea" id="RHEA:10164"/>
        <dbReference type="ChEBI" id="CHEBI:15377"/>
        <dbReference type="ChEBI" id="CHEBI:58289"/>
        <dbReference type="ChEBI" id="CHEBI:58702"/>
        <dbReference type="EC" id="4.2.1.11"/>
    </reaction>
</comment>
<keyword evidence="7 9" id="KW-0324">Glycolysis</keyword>
<evidence type="ECO:0000313" key="16">
    <source>
        <dbReference type="Proteomes" id="UP000176923"/>
    </source>
</evidence>
<evidence type="ECO:0000256" key="7">
    <source>
        <dbReference type="ARBA" id="ARBA00023152"/>
    </source>
</evidence>
<comment type="pathway">
    <text evidence="1 9">Carbohydrate degradation; glycolysis; pyruvate from D-glyceraldehyde 3-phosphate: step 4/5.</text>
</comment>
<keyword evidence="9" id="KW-0963">Cytoplasm</keyword>
<feature type="binding site" evidence="11">
    <location>
        <position position="396"/>
    </location>
    <ligand>
        <name>substrate</name>
    </ligand>
</feature>
<evidence type="ECO:0000259" key="13">
    <source>
        <dbReference type="SMART" id="SM01192"/>
    </source>
</evidence>
<dbReference type="SMART" id="SM01192">
    <property type="entry name" value="Enolase_C"/>
    <property type="match status" value="1"/>
</dbReference>
<accession>A0A1F5ZNM9</accession>
<comment type="function">
    <text evidence="9">Catalyzes the reversible conversion of 2-phosphoglycerate (2-PG) into phosphoenolpyruvate (PEP). It is essential for the degradation of carbohydrates via glycolysis.</text>
</comment>
<dbReference type="Gene3D" id="3.20.20.120">
    <property type="entry name" value="Enolase-like C-terminal domain"/>
    <property type="match status" value="1"/>
</dbReference>
<organism evidence="15 16">
    <name type="scientific">Candidatus Gottesmanbacteria bacterium RIFCSPHIGHO2_02_FULL_39_11</name>
    <dbReference type="NCBI Taxonomy" id="1798382"/>
    <lineage>
        <taxon>Bacteria</taxon>
        <taxon>Candidatus Gottesmaniibacteriota</taxon>
    </lineage>
</organism>
<dbReference type="Pfam" id="PF00113">
    <property type="entry name" value="Enolase_C"/>
    <property type="match status" value="1"/>
</dbReference>
<comment type="caution">
    <text evidence="15">The sequence shown here is derived from an EMBL/GenBank/DDBJ whole genome shotgun (WGS) entry which is preliminary data.</text>
</comment>
<dbReference type="InterPro" id="IPR029017">
    <property type="entry name" value="Enolase-like_N"/>
</dbReference>
<evidence type="ECO:0000256" key="12">
    <source>
        <dbReference type="PIRSR" id="PIRSR001400-3"/>
    </source>
</evidence>
<feature type="binding site" evidence="9">
    <location>
        <position position="396"/>
    </location>
    <ligand>
        <name>(2R)-2-phosphoglycerate</name>
        <dbReference type="ChEBI" id="CHEBI:58289"/>
    </ligand>
</feature>
<dbReference type="CDD" id="cd03313">
    <property type="entry name" value="enolase"/>
    <property type="match status" value="1"/>
</dbReference>
<comment type="similarity">
    <text evidence="2 9">Belongs to the enolase family.</text>
</comment>
<sequence length="423" mass="46748">MSKISDIKSFEILDSRGNPTVRTEVWLDDGKMADAAIPSGASTGSHEAEELRDGDVKRFHGMGVLKAIENIHSIIKPALFRKDVTNQKEIDAVMTGLDGTENKSKLGANTILSVSLAVARAAAYSQKKHLFQYIRSDLFAKPQQEGLQPANHVVPMFNLVNGGLHGGNKLTVQEFMVVPSAKYSFFESLRIGSEIYHSLKKIVKDTGLSTGVGDEGGFTPAFNTNEVAIDYLVEAIEASHFKVNEDVAISLDMAASEYYANGSYNYFDKPIEKSEYIFRLLELNNKYNFLSLEDPLSEDDWDAWASLTKTLPPTTLIVGDDLLSTNPKRLEKAVRMKACNGIIIKVNQIGTLTETLDVISQAKSAGFKILISHRSGETTDTFISDLAVATDADYAKFGAPARGERVVKYNRLNWIYEQMKNKK</sequence>
<dbReference type="InterPro" id="IPR020810">
    <property type="entry name" value="Enolase_C"/>
</dbReference>
<dbReference type="GO" id="GO:0000015">
    <property type="term" value="C:phosphopyruvate hydratase complex"/>
    <property type="evidence" value="ECO:0007669"/>
    <property type="project" value="InterPro"/>
</dbReference>
<reference evidence="15 16" key="1">
    <citation type="journal article" date="2016" name="Nat. Commun.">
        <title>Thousands of microbial genomes shed light on interconnected biogeochemical processes in an aquifer system.</title>
        <authorList>
            <person name="Anantharaman K."/>
            <person name="Brown C.T."/>
            <person name="Hug L.A."/>
            <person name="Sharon I."/>
            <person name="Castelle C.J."/>
            <person name="Probst A.J."/>
            <person name="Thomas B.C."/>
            <person name="Singh A."/>
            <person name="Wilkins M.J."/>
            <person name="Karaoz U."/>
            <person name="Brodie E.L."/>
            <person name="Williams K.H."/>
            <person name="Hubbard S.S."/>
            <person name="Banfield J.F."/>
        </authorList>
    </citation>
    <scope>NUCLEOTIDE SEQUENCE [LARGE SCALE GENOMIC DNA]</scope>
</reference>
<dbReference type="SFLD" id="SFLDG00178">
    <property type="entry name" value="enolase"/>
    <property type="match status" value="1"/>
</dbReference>
<dbReference type="InterPro" id="IPR020809">
    <property type="entry name" value="Enolase_CS"/>
</dbReference>
<dbReference type="PRINTS" id="PR00148">
    <property type="entry name" value="ENOLASE"/>
</dbReference>
<feature type="binding site" evidence="11">
    <location>
        <position position="165"/>
    </location>
    <ligand>
        <name>substrate</name>
    </ligand>
</feature>
<gene>
    <name evidence="9" type="primary">eno</name>
    <name evidence="15" type="ORF">A3D77_03575</name>
</gene>
<dbReference type="InterPro" id="IPR020811">
    <property type="entry name" value="Enolase_N"/>
</dbReference>
<dbReference type="GO" id="GO:0000287">
    <property type="term" value="F:magnesium ion binding"/>
    <property type="evidence" value="ECO:0007669"/>
    <property type="project" value="UniProtKB-UniRule"/>
</dbReference>
<feature type="binding site" evidence="11">
    <location>
        <position position="293"/>
    </location>
    <ligand>
        <name>substrate</name>
    </ligand>
</feature>
<feature type="binding site" evidence="11">
    <location>
        <position position="320"/>
    </location>
    <ligand>
        <name>substrate</name>
    </ligand>
</feature>
<dbReference type="AlphaFoldDB" id="A0A1F5ZNM9"/>
<feature type="domain" description="Enolase N-terminal" evidence="14">
    <location>
        <begin position="4"/>
        <end position="134"/>
    </location>
</feature>
<dbReference type="FunFam" id="3.30.390.10:FF:000001">
    <property type="entry name" value="Enolase"/>
    <property type="match status" value="1"/>
</dbReference>
<dbReference type="SFLD" id="SFLDF00002">
    <property type="entry name" value="enolase"/>
    <property type="match status" value="1"/>
</dbReference>
<dbReference type="GO" id="GO:0004634">
    <property type="term" value="F:phosphopyruvate hydratase activity"/>
    <property type="evidence" value="ECO:0007669"/>
    <property type="project" value="UniProtKB-UniRule"/>
</dbReference>
<feature type="binding site" evidence="9 12">
    <location>
        <position position="293"/>
    </location>
    <ligand>
        <name>Mg(2+)</name>
        <dbReference type="ChEBI" id="CHEBI:18420"/>
    </ligand>
</feature>
<dbReference type="Gene3D" id="3.30.390.10">
    <property type="entry name" value="Enolase-like, N-terminal domain"/>
    <property type="match status" value="1"/>
</dbReference>
<evidence type="ECO:0000256" key="6">
    <source>
        <dbReference type="ARBA" id="ARBA00022842"/>
    </source>
</evidence>
<dbReference type="SUPFAM" id="SSF51604">
    <property type="entry name" value="Enolase C-terminal domain-like"/>
    <property type="match status" value="1"/>
</dbReference>
<dbReference type="InterPro" id="IPR036849">
    <property type="entry name" value="Enolase-like_C_sf"/>
</dbReference>
<keyword evidence="8 9" id="KW-0456">Lyase</keyword>
<evidence type="ECO:0000256" key="3">
    <source>
        <dbReference type="ARBA" id="ARBA00012058"/>
    </source>
</evidence>
<dbReference type="PANTHER" id="PTHR11902">
    <property type="entry name" value="ENOLASE"/>
    <property type="match status" value="1"/>
</dbReference>
<evidence type="ECO:0000256" key="2">
    <source>
        <dbReference type="ARBA" id="ARBA00009604"/>
    </source>
</evidence>
<feature type="binding site" evidence="11">
    <location>
        <begin position="372"/>
        <end position="375"/>
    </location>
    <ligand>
        <name>substrate</name>
    </ligand>
</feature>
<feature type="binding site" evidence="11">
    <location>
        <position position="174"/>
    </location>
    <ligand>
        <name>substrate</name>
    </ligand>
</feature>
<dbReference type="SFLD" id="SFLDS00001">
    <property type="entry name" value="Enolase"/>
    <property type="match status" value="1"/>
</dbReference>
<evidence type="ECO:0000256" key="4">
    <source>
        <dbReference type="ARBA" id="ARBA00017068"/>
    </source>
</evidence>
<dbReference type="UniPathway" id="UPA00109">
    <property type="reaction ID" value="UER00187"/>
</dbReference>
<comment type="subcellular location">
    <subcellularLocation>
        <location evidence="9">Cytoplasm</location>
    </subcellularLocation>
    <subcellularLocation>
        <location evidence="9">Secreted</location>
    </subcellularLocation>
    <subcellularLocation>
        <location evidence="9">Cell surface</location>
    </subcellularLocation>
    <text evidence="9">Fractions of enolase are present in both the cytoplasm and on the cell surface.</text>
</comment>
<dbReference type="InterPro" id="IPR000941">
    <property type="entry name" value="Enolase"/>
</dbReference>
<evidence type="ECO:0000256" key="11">
    <source>
        <dbReference type="PIRSR" id="PIRSR001400-2"/>
    </source>
</evidence>
<dbReference type="HAMAP" id="MF_00318">
    <property type="entry name" value="Enolase"/>
    <property type="match status" value="1"/>
</dbReference>